<proteinExistence type="predicted"/>
<reference evidence="1" key="1">
    <citation type="submission" date="2017-07" db="EMBL/GenBank/DDBJ databases">
        <title>Taro Niue Genome Assembly and Annotation.</title>
        <authorList>
            <person name="Atibalentja N."/>
            <person name="Keating K."/>
            <person name="Fields C.J."/>
        </authorList>
    </citation>
    <scope>NUCLEOTIDE SEQUENCE</scope>
    <source>
        <strain evidence="1">Niue_2</strain>
        <tissue evidence="1">Leaf</tissue>
    </source>
</reference>
<evidence type="ECO:0000313" key="1">
    <source>
        <dbReference type="EMBL" id="MQL85312.1"/>
    </source>
</evidence>
<protein>
    <submittedName>
        <fullName evidence="1">Uncharacterized protein</fullName>
    </submittedName>
</protein>
<accession>A0A843UH68</accession>
<organism evidence="1 2">
    <name type="scientific">Colocasia esculenta</name>
    <name type="common">Wild taro</name>
    <name type="synonym">Arum esculentum</name>
    <dbReference type="NCBI Taxonomy" id="4460"/>
    <lineage>
        <taxon>Eukaryota</taxon>
        <taxon>Viridiplantae</taxon>
        <taxon>Streptophyta</taxon>
        <taxon>Embryophyta</taxon>
        <taxon>Tracheophyta</taxon>
        <taxon>Spermatophyta</taxon>
        <taxon>Magnoliopsida</taxon>
        <taxon>Liliopsida</taxon>
        <taxon>Araceae</taxon>
        <taxon>Aroideae</taxon>
        <taxon>Colocasieae</taxon>
        <taxon>Colocasia</taxon>
    </lineage>
</organism>
<gene>
    <name evidence="1" type="ORF">Taro_017831</name>
</gene>
<evidence type="ECO:0000313" key="2">
    <source>
        <dbReference type="Proteomes" id="UP000652761"/>
    </source>
</evidence>
<sequence>MDTSRRIGPQLVLLQCLTLESPGQGLQRCQAWACDRVVRRWWCLVGLQSCLTFSRGAVAGPFVRGCETESRQTLYLGVCPRLLYLLSVLWKYGYKFEMDDRRDWGGGGDDPEESTQRMIERIWESLTDIRVRMDQRAPVPPVAVPPRDEETVPVAPVPPGVELYLEVCPRLLYLLSVLWKYGYVTCEI</sequence>
<dbReference type="Proteomes" id="UP000652761">
    <property type="component" value="Unassembled WGS sequence"/>
</dbReference>
<keyword evidence="2" id="KW-1185">Reference proteome</keyword>
<dbReference type="AlphaFoldDB" id="A0A843UH68"/>
<dbReference type="EMBL" id="NMUH01000821">
    <property type="protein sequence ID" value="MQL85312.1"/>
    <property type="molecule type" value="Genomic_DNA"/>
</dbReference>
<comment type="caution">
    <text evidence="1">The sequence shown here is derived from an EMBL/GenBank/DDBJ whole genome shotgun (WGS) entry which is preliminary data.</text>
</comment>
<name>A0A843UH68_COLES</name>